<dbReference type="Proteomes" id="UP000294829">
    <property type="component" value="Unassembled WGS sequence"/>
</dbReference>
<dbReference type="InterPro" id="IPR041700">
    <property type="entry name" value="OMP_b-brl_3"/>
</dbReference>
<keyword evidence="6 9" id="KW-0472">Membrane</keyword>
<evidence type="ECO:0000256" key="3">
    <source>
        <dbReference type="ARBA" id="ARBA00022448"/>
    </source>
</evidence>
<evidence type="ECO:0000313" key="14">
    <source>
        <dbReference type="Proteomes" id="UP000294829"/>
    </source>
</evidence>
<feature type="domain" description="Outer membrane protein beta-barrel" evidence="12">
    <location>
        <begin position="319"/>
        <end position="716"/>
    </location>
</feature>
<evidence type="ECO:0000256" key="7">
    <source>
        <dbReference type="ARBA" id="ARBA00023170"/>
    </source>
</evidence>
<feature type="signal peptide" evidence="10">
    <location>
        <begin position="1"/>
        <end position="23"/>
    </location>
</feature>
<dbReference type="InterPro" id="IPR036942">
    <property type="entry name" value="Beta-barrel_TonB_sf"/>
</dbReference>
<comment type="caution">
    <text evidence="13">The sequence shown here is derived from an EMBL/GenBank/DDBJ whole genome shotgun (WGS) entry which is preliminary data.</text>
</comment>
<keyword evidence="7 13" id="KW-0675">Receptor</keyword>
<evidence type="ECO:0000256" key="4">
    <source>
        <dbReference type="ARBA" id="ARBA00022452"/>
    </source>
</evidence>
<comment type="similarity">
    <text evidence="2 9">Belongs to the TonB-dependent receptor family.</text>
</comment>
<evidence type="ECO:0000256" key="9">
    <source>
        <dbReference type="PROSITE-ProRule" id="PRU01360"/>
    </source>
</evidence>
<feature type="chain" id="PRO_5020540203" evidence="10">
    <location>
        <begin position="24"/>
        <end position="733"/>
    </location>
</feature>
<evidence type="ECO:0000256" key="6">
    <source>
        <dbReference type="ARBA" id="ARBA00023136"/>
    </source>
</evidence>
<evidence type="ECO:0000256" key="2">
    <source>
        <dbReference type="ARBA" id="ARBA00009810"/>
    </source>
</evidence>
<proteinExistence type="inferred from homology"/>
<dbReference type="OrthoDB" id="910296at2"/>
<dbReference type="PANTHER" id="PTHR40980:SF4">
    <property type="entry name" value="TONB-DEPENDENT RECEPTOR-LIKE BETA-BARREL DOMAIN-CONTAINING PROTEIN"/>
    <property type="match status" value="1"/>
</dbReference>
<evidence type="ECO:0000313" key="13">
    <source>
        <dbReference type="EMBL" id="TDK66032.1"/>
    </source>
</evidence>
<dbReference type="AlphaFoldDB" id="A0A4R5W1R8"/>
<dbReference type="EMBL" id="SMYL01000004">
    <property type="protein sequence ID" value="TDK66032.1"/>
    <property type="molecule type" value="Genomic_DNA"/>
</dbReference>
<comment type="subcellular location">
    <subcellularLocation>
        <location evidence="1 9">Cell outer membrane</location>
        <topology evidence="1 9">Multi-pass membrane protein</topology>
    </subcellularLocation>
</comment>
<evidence type="ECO:0000256" key="10">
    <source>
        <dbReference type="SAM" id="SignalP"/>
    </source>
</evidence>
<keyword evidence="14" id="KW-1185">Reference proteome</keyword>
<sequence length="733" mass="80066">MQPLQLLALPAALLLVCSEYVWAADEQVPSASSPAVKPIIDQPSADDKAVHTVTVSSKIKPTRVDLYRKVYNVAADLQSSTGTAADILNSIPSVQVDGDGNVALRGDNKITILIDGKPSAQLSGANAGQGLLQYSASDIEKVEVMTNAPAEYMSDGTGGVINIITKRNRQPGSSGALALNAGNVRRYVADLSGALNTSQLNLSGGLGLRQDDRQRNITTNFATLVDGVNIGNSAETLNENARRLIPSLKGALNYRVDEDQSVGFDFKLRQRSGYRFYNSQDISSLSDGSITGDTLGHSDGHEWSLSGEQRLNVKNNLSSSDEVLELTLHRSTDKERERYLLTTMATIPAGKLGGNQLYQNHHFITGDFSADYRNAISERQTIKLGISVKRDHDQFDNTGSDINPANGQLEASPSLNSQFRYQRTITSAYSSYQQTVGVVQILAGLRAELTQSQGDQITSNQINQHNYSGFYPNVHIERQLDKQATLSLAYSKRLARPDPDDLDPYIDYRDPHNLQSGNPNLLPQQSQTLEAGYRVEQEARSVGVNVYVKQINNGFSVLTSLVAPNVVLTQKTNIPLLRSGGLELMSDGALLSALSYRFSSNLYYTQVDTESASSSLSSTTGINLKASLDYRPSAIDTAQISFNRTDKQLTPQGTIAAINLVNMGYKRQLKSNLALVVTVSDVFNCQRSIRTVNTPTLQETYNRFQYGRIAYVGFNYAFGASKKSKSDGFEYDQ</sequence>
<evidence type="ECO:0000259" key="12">
    <source>
        <dbReference type="Pfam" id="PF14905"/>
    </source>
</evidence>
<feature type="domain" description="TonB-dependent receptor plug" evidence="11">
    <location>
        <begin position="78"/>
        <end position="160"/>
    </location>
</feature>
<dbReference type="Pfam" id="PF07715">
    <property type="entry name" value="Plug"/>
    <property type="match status" value="1"/>
</dbReference>
<dbReference type="SUPFAM" id="SSF56935">
    <property type="entry name" value="Porins"/>
    <property type="match status" value="1"/>
</dbReference>
<keyword evidence="10" id="KW-0732">Signal</keyword>
<protein>
    <submittedName>
        <fullName evidence="13">TonB-dependent receptor</fullName>
    </submittedName>
</protein>
<reference evidence="13 14" key="1">
    <citation type="submission" date="2019-03" db="EMBL/GenBank/DDBJ databases">
        <title>Sapientia aquatica gen. nov., sp. nov., isolated from a crater lake.</title>
        <authorList>
            <person name="Felfoldi T."/>
            <person name="Szabo A."/>
            <person name="Toth E."/>
            <person name="Schumann P."/>
            <person name="Keki Z."/>
            <person name="Marialigeti K."/>
            <person name="Mathe I."/>
        </authorList>
    </citation>
    <scope>NUCLEOTIDE SEQUENCE [LARGE SCALE GENOMIC DNA]</scope>
    <source>
        <strain evidence="13 14">SA-152</strain>
    </source>
</reference>
<dbReference type="InterPro" id="IPR037066">
    <property type="entry name" value="Plug_dom_sf"/>
</dbReference>
<keyword evidence="3 9" id="KW-0813">Transport</keyword>
<evidence type="ECO:0000256" key="8">
    <source>
        <dbReference type="ARBA" id="ARBA00023237"/>
    </source>
</evidence>
<dbReference type="PANTHER" id="PTHR40980">
    <property type="entry name" value="PLUG DOMAIN-CONTAINING PROTEIN"/>
    <property type="match status" value="1"/>
</dbReference>
<keyword evidence="4 9" id="KW-1134">Transmembrane beta strand</keyword>
<evidence type="ECO:0000256" key="5">
    <source>
        <dbReference type="ARBA" id="ARBA00022692"/>
    </source>
</evidence>
<accession>A0A4R5W1R8</accession>
<evidence type="ECO:0000256" key="1">
    <source>
        <dbReference type="ARBA" id="ARBA00004571"/>
    </source>
</evidence>
<dbReference type="InterPro" id="IPR039426">
    <property type="entry name" value="TonB-dep_rcpt-like"/>
</dbReference>
<keyword evidence="5 9" id="KW-0812">Transmembrane</keyword>
<dbReference type="PROSITE" id="PS52016">
    <property type="entry name" value="TONB_DEPENDENT_REC_3"/>
    <property type="match status" value="1"/>
</dbReference>
<dbReference type="InterPro" id="IPR012910">
    <property type="entry name" value="Plug_dom"/>
</dbReference>
<keyword evidence="8 9" id="KW-0998">Cell outer membrane</keyword>
<gene>
    <name evidence="13" type="ORF">E2I14_10595</name>
</gene>
<dbReference type="Gene3D" id="2.170.130.10">
    <property type="entry name" value="TonB-dependent receptor, plug domain"/>
    <property type="match status" value="1"/>
</dbReference>
<dbReference type="GO" id="GO:0009279">
    <property type="term" value="C:cell outer membrane"/>
    <property type="evidence" value="ECO:0007669"/>
    <property type="project" value="UniProtKB-SubCell"/>
</dbReference>
<organism evidence="13 14">
    <name type="scientific">Sapientia aquatica</name>
    <dbReference type="NCBI Taxonomy" id="1549640"/>
    <lineage>
        <taxon>Bacteria</taxon>
        <taxon>Pseudomonadati</taxon>
        <taxon>Pseudomonadota</taxon>
        <taxon>Betaproteobacteria</taxon>
        <taxon>Burkholderiales</taxon>
        <taxon>Oxalobacteraceae</taxon>
        <taxon>Sapientia</taxon>
    </lineage>
</organism>
<name>A0A4R5W1R8_9BURK</name>
<dbReference type="RefSeq" id="WP_133328221.1">
    <property type="nucleotide sequence ID" value="NZ_SMYL01000004.1"/>
</dbReference>
<dbReference type="Pfam" id="PF14905">
    <property type="entry name" value="OMP_b-brl_3"/>
    <property type="match status" value="1"/>
</dbReference>
<evidence type="ECO:0000259" key="11">
    <source>
        <dbReference type="Pfam" id="PF07715"/>
    </source>
</evidence>
<dbReference type="Gene3D" id="2.40.170.20">
    <property type="entry name" value="TonB-dependent receptor, beta-barrel domain"/>
    <property type="match status" value="1"/>
</dbReference>